<dbReference type="SUPFAM" id="SSF52777">
    <property type="entry name" value="CoA-dependent acyltransferases"/>
    <property type="match status" value="1"/>
</dbReference>
<feature type="domain" description="Condensation" evidence="6">
    <location>
        <begin position="2"/>
        <end position="296"/>
    </location>
</feature>
<keyword evidence="1" id="KW-0596">Phosphopantetheine</keyword>
<evidence type="ECO:0008006" key="9">
    <source>
        <dbReference type="Google" id="ProtNLM"/>
    </source>
</evidence>
<reference evidence="8" key="2">
    <citation type="submission" date="2019-10" db="EMBL/GenBank/DDBJ databases">
        <authorList>
            <consortium name="NCBI Genome Project"/>
        </authorList>
    </citation>
    <scope>NUCLEOTIDE SEQUENCE</scope>
    <source>
        <strain evidence="8">NI907</strain>
    </source>
</reference>
<keyword evidence="3" id="KW-0436">Ligase</keyword>
<evidence type="ECO:0000256" key="4">
    <source>
        <dbReference type="SAM" id="MobiDB-lite"/>
    </source>
</evidence>
<evidence type="ECO:0000313" key="8">
    <source>
        <dbReference type="RefSeq" id="XP_030979398.1"/>
    </source>
</evidence>
<dbReference type="GO" id="GO:0005737">
    <property type="term" value="C:cytoplasm"/>
    <property type="evidence" value="ECO:0007669"/>
    <property type="project" value="TreeGrafter"/>
</dbReference>
<dbReference type="KEGG" id="pgri:PgNI_08007"/>
<dbReference type="GeneID" id="41962918"/>
<protein>
    <recommendedName>
        <fullName evidence="9">AMP-dependent synthetase/ligase domain-containing protein</fullName>
    </recommendedName>
</protein>
<feature type="region of interest" description="Disordered" evidence="4">
    <location>
        <begin position="465"/>
        <end position="489"/>
    </location>
</feature>
<evidence type="ECO:0000256" key="1">
    <source>
        <dbReference type="ARBA" id="ARBA00022450"/>
    </source>
</evidence>
<dbReference type="GO" id="GO:0043041">
    <property type="term" value="P:amino acid activation for nonribosomal peptide biosynthetic process"/>
    <property type="evidence" value="ECO:0007669"/>
    <property type="project" value="TreeGrafter"/>
</dbReference>
<dbReference type="GO" id="GO:0044550">
    <property type="term" value="P:secondary metabolite biosynthetic process"/>
    <property type="evidence" value="ECO:0007669"/>
    <property type="project" value="TreeGrafter"/>
</dbReference>
<evidence type="ECO:0000256" key="2">
    <source>
        <dbReference type="ARBA" id="ARBA00022553"/>
    </source>
</evidence>
<gene>
    <name evidence="8" type="ORF">PgNI_08007</name>
</gene>
<reference evidence="7 8" key="1">
    <citation type="journal article" date="2019" name="Mol. Biol. Evol.">
        <title>Blast fungal genomes show frequent chromosomal changes, gene gains and losses, and effector gene turnover.</title>
        <authorList>
            <person name="Gomez Luciano L.B."/>
            <person name="Jason Tsai I."/>
            <person name="Chuma I."/>
            <person name="Tosa Y."/>
            <person name="Chen Y.H."/>
            <person name="Li J.Y."/>
            <person name="Li M.Y."/>
            <person name="Jade Lu M.Y."/>
            <person name="Nakayashiki H."/>
            <person name="Li W.H."/>
        </authorList>
    </citation>
    <scope>NUCLEOTIDE SEQUENCE [LARGE SCALE GENOMIC DNA]</scope>
    <source>
        <strain evidence="7 8">NI907</strain>
    </source>
</reference>
<sequence>MLVQQLVLQYSNQQLPHAGPPGAASFADYVAFAQQQDKQAALQYWKTYLTGVKPCHFPRLLDEDPRSDGHATMSSVLLEVEAAPLQGFCKTNGVTIPTLMQAAWATVLRTYTQTEDVCFGYLASGRDEPAIIGVQDMIGSLIHLLVCRVRFEDEQNHSFIGLLQRLQGELGPALQNQYSSLAEIQNSLGDVAIGGSFFNTLVSMIYSQTPLGQPNTESSIMLDKITTVATSEYDVTLSIDFSPWSKNIAISFIYQNSVMSPAAATALSGSFAQILQLITKSTSSAPQEADVISAFDLERIRKEQQQSVLLPPNPFPDISTNGITSAAAETCVHMLIAEQVRVRPSDQAIASWDNNLTYAEFHALAIRLASVLQRELGVGPEVLVPLCFPKSTYAVVAMVAVLMAGGAFVPLDPKAPAARLQGILKDTRATVVLTAPGSFEATIRNMDTAQRLSVLAINEEMLSTLPAPSSAGTRSEARRTGTAGGHPFG</sequence>
<dbReference type="InterPro" id="IPR042099">
    <property type="entry name" value="ANL_N_sf"/>
</dbReference>
<dbReference type="GO" id="GO:0016874">
    <property type="term" value="F:ligase activity"/>
    <property type="evidence" value="ECO:0007669"/>
    <property type="project" value="UniProtKB-KW"/>
</dbReference>
<feature type="domain" description="AMP-dependent synthetase/ligase" evidence="5">
    <location>
        <begin position="337"/>
        <end position="449"/>
    </location>
</feature>
<keyword evidence="2" id="KW-0597">Phosphoprotein</keyword>
<dbReference type="AlphaFoldDB" id="A0A6P8AWV5"/>
<dbReference type="InterPro" id="IPR000873">
    <property type="entry name" value="AMP-dep_synth/lig_dom"/>
</dbReference>
<dbReference type="InterPro" id="IPR001242">
    <property type="entry name" value="Condensation_dom"/>
</dbReference>
<dbReference type="Proteomes" id="UP000515153">
    <property type="component" value="Chromosome V"/>
</dbReference>
<evidence type="ECO:0000256" key="3">
    <source>
        <dbReference type="ARBA" id="ARBA00022598"/>
    </source>
</evidence>
<evidence type="ECO:0000259" key="6">
    <source>
        <dbReference type="Pfam" id="PF00668"/>
    </source>
</evidence>
<dbReference type="Gene3D" id="3.40.50.12780">
    <property type="entry name" value="N-terminal domain of ligase-like"/>
    <property type="match status" value="1"/>
</dbReference>
<accession>A0A6P8AWV5</accession>
<dbReference type="PANTHER" id="PTHR45527:SF16">
    <property type="entry name" value="NONRIBOSOMAL PEPTIDE SYNTHASE ATNA-RELATED"/>
    <property type="match status" value="1"/>
</dbReference>
<dbReference type="PANTHER" id="PTHR45527">
    <property type="entry name" value="NONRIBOSOMAL PEPTIDE SYNTHETASE"/>
    <property type="match status" value="1"/>
</dbReference>
<dbReference type="Gene3D" id="3.30.559.30">
    <property type="entry name" value="Nonribosomal peptide synthetase, condensation domain"/>
    <property type="match status" value="1"/>
</dbReference>
<dbReference type="SUPFAM" id="SSF56801">
    <property type="entry name" value="Acetyl-CoA synthetase-like"/>
    <property type="match status" value="1"/>
</dbReference>
<dbReference type="Pfam" id="PF00501">
    <property type="entry name" value="AMP-binding"/>
    <property type="match status" value="1"/>
</dbReference>
<dbReference type="RefSeq" id="XP_030979398.1">
    <property type="nucleotide sequence ID" value="XM_031128009.1"/>
</dbReference>
<name>A0A6P8AWV5_PYRGI</name>
<organism evidence="7 8">
    <name type="scientific">Pyricularia grisea</name>
    <name type="common">Crabgrass-specific blast fungus</name>
    <name type="synonym">Magnaporthe grisea</name>
    <dbReference type="NCBI Taxonomy" id="148305"/>
    <lineage>
        <taxon>Eukaryota</taxon>
        <taxon>Fungi</taxon>
        <taxon>Dikarya</taxon>
        <taxon>Ascomycota</taxon>
        <taxon>Pezizomycotina</taxon>
        <taxon>Sordariomycetes</taxon>
        <taxon>Sordariomycetidae</taxon>
        <taxon>Magnaporthales</taxon>
        <taxon>Pyriculariaceae</taxon>
        <taxon>Pyricularia</taxon>
    </lineage>
</organism>
<dbReference type="InterPro" id="IPR023213">
    <property type="entry name" value="CAT-like_dom_sf"/>
</dbReference>
<dbReference type="Gene3D" id="3.30.559.10">
    <property type="entry name" value="Chloramphenicol acetyltransferase-like domain"/>
    <property type="match status" value="1"/>
</dbReference>
<evidence type="ECO:0000313" key="7">
    <source>
        <dbReference type="Proteomes" id="UP000515153"/>
    </source>
</evidence>
<dbReference type="Pfam" id="PF00668">
    <property type="entry name" value="Condensation"/>
    <property type="match status" value="1"/>
</dbReference>
<proteinExistence type="predicted"/>
<dbReference type="GO" id="GO:0031177">
    <property type="term" value="F:phosphopantetheine binding"/>
    <property type="evidence" value="ECO:0007669"/>
    <property type="project" value="TreeGrafter"/>
</dbReference>
<keyword evidence="7" id="KW-1185">Reference proteome</keyword>
<evidence type="ECO:0000259" key="5">
    <source>
        <dbReference type="Pfam" id="PF00501"/>
    </source>
</evidence>
<reference evidence="8" key="3">
    <citation type="submission" date="2025-08" db="UniProtKB">
        <authorList>
            <consortium name="RefSeq"/>
        </authorList>
    </citation>
    <scope>IDENTIFICATION</scope>
    <source>
        <strain evidence="8">NI907</strain>
    </source>
</reference>